<accession>A0ABW4CWF0</accession>
<evidence type="ECO:0000313" key="11">
    <source>
        <dbReference type="Proteomes" id="UP001597212"/>
    </source>
</evidence>
<keyword evidence="7 9" id="KW-1133">Transmembrane helix</keyword>
<feature type="transmembrane region" description="Helical" evidence="9">
    <location>
        <begin position="283"/>
        <end position="304"/>
    </location>
</feature>
<dbReference type="RefSeq" id="WP_125757621.1">
    <property type="nucleotide sequence ID" value="NZ_JBHTOK010000060.1"/>
</dbReference>
<name>A0ABW4CWF0_9LACO</name>
<dbReference type="EMBL" id="JBHTOK010000060">
    <property type="protein sequence ID" value="MFD1441119.1"/>
    <property type="molecule type" value="Genomic_DNA"/>
</dbReference>
<feature type="transmembrane region" description="Helical" evidence="9">
    <location>
        <begin position="250"/>
        <end position="271"/>
    </location>
</feature>
<evidence type="ECO:0000256" key="3">
    <source>
        <dbReference type="ARBA" id="ARBA00022475"/>
    </source>
</evidence>
<keyword evidence="3" id="KW-1003">Cell membrane</keyword>
<dbReference type="Pfam" id="PF03812">
    <property type="entry name" value="KdgT"/>
    <property type="match status" value="1"/>
</dbReference>
<feature type="transmembrane region" description="Helical" evidence="9">
    <location>
        <begin position="189"/>
        <end position="211"/>
    </location>
</feature>
<dbReference type="InterPro" id="IPR004684">
    <property type="entry name" value="2keto-3dGluconate_permease"/>
</dbReference>
<comment type="caution">
    <text evidence="10">The sequence shown here is derived from an EMBL/GenBank/DDBJ whole genome shotgun (WGS) entry which is preliminary data.</text>
</comment>
<evidence type="ECO:0000256" key="9">
    <source>
        <dbReference type="SAM" id="Phobius"/>
    </source>
</evidence>
<gene>
    <name evidence="10" type="ORF">ACFQ5K_07015</name>
</gene>
<evidence type="ECO:0000256" key="6">
    <source>
        <dbReference type="ARBA" id="ARBA00022847"/>
    </source>
</evidence>
<feature type="transmembrane region" description="Helical" evidence="9">
    <location>
        <begin position="217"/>
        <end position="243"/>
    </location>
</feature>
<evidence type="ECO:0000256" key="2">
    <source>
        <dbReference type="ARBA" id="ARBA00022448"/>
    </source>
</evidence>
<keyword evidence="8 9" id="KW-0472">Membrane</keyword>
<reference evidence="11" key="1">
    <citation type="journal article" date="2019" name="Int. J. Syst. Evol. Microbiol.">
        <title>The Global Catalogue of Microorganisms (GCM) 10K type strain sequencing project: providing services to taxonomists for standard genome sequencing and annotation.</title>
        <authorList>
            <consortium name="The Broad Institute Genomics Platform"/>
            <consortium name="The Broad Institute Genome Sequencing Center for Infectious Disease"/>
            <person name="Wu L."/>
            <person name="Ma J."/>
        </authorList>
    </citation>
    <scope>NUCLEOTIDE SEQUENCE [LARGE SCALE GENOMIC DNA]</scope>
    <source>
        <strain evidence="11">CCM 8912</strain>
    </source>
</reference>
<feature type="transmembrane region" description="Helical" evidence="9">
    <location>
        <begin position="41"/>
        <end position="62"/>
    </location>
</feature>
<keyword evidence="5 9" id="KW-0812">Transmembrane</keyword>
<sequence length="327" mass="33388">MKILQTVKKIPGGMMVVPLLLGALTNTIFPQFFSLGGFTEALFKTGATALLAAFLFCSGAQINVRQAGLSISKGVILLITKVSIGAALGILVNHFFGVAGVLGLSPLAIVSSLTNKNGGLYAALAGEYGDATDVGATSIIALSDGPFFTMVAFGATGLAKIPISALLAALMPILIGFILGNLDSDIRDFLAPGTSLLIPFFAFPLGAALNFGQLVSAGAAGILLGVFCTVITGFAGWGVFHLFKFKYPQVGAAVGATAGNAIGTPAIVAAIDPTFKAVAAQATAQVAAAIIVTAILCPIMVSMLDKFEKKHNPKQMKAEPELAEKGN</sequence>
<keyword evidence="6" id="KW-0769">Symport</keyword>
<feature type="transmembrane region" description="Helical" evidence="9">
    <location>
        <begin position="12"/>
        <end position="29"/>
    </location>
</feature>
<keyword evidence="2" id="KW-0813">Transport</keyword>
<evidence type="ECO:0000256" key="7">
    <source>
        <dbReference type="ARBA" id="ARBA00022989"/>
    </source>
</evidence>
<dbReference type="Proteomes" id="UP001597212">
    <property type="component" value="Unassembled WGS sequence"/>
</dbReference>
<evidence type="ECO:0000256" key="5">
    <source>
        <dbReference type="ARBA" id="ARBA00022692"/>
    </source>
</evidence>
<protein>
    <submittedName>
        <fullName evidence="10">2-keto-3-deoxygluconate permease</fullName>
    </submittedName>
</protein>
<evidence type="ECO:0000256" key="1">
    <source>
        <dbReference type="ARBA" id="ARBA00006430"/>
    </source>
</evidence>
<comment type="similarity">
    <text evidence="1">Belongs to the KdgT transporter family.</text>
</comment>
<proteinExistence type="inferred from homology"/>
<organism evidence="10 11">
    <name type="scientific">Lacticaseibacillus hegangensis</name>
    <dbReference type="NCBI Taxonomy" id="2486010"/>
    <lineage>
        <taxon>Bacteria</taxon>
        <taxon>Bacillati</taxon>
        <taxon>Bacillota</taxon>
        <taxon>Bacilli</taxon>
        <taxon>Lactobacillales</taxon>
        <taxon>Lactobacillaceae</taxon>
        <taxon>Lacticaseibacillus</taxon>
    </lineage>
</organism>
<keyword evidence="4" id="KW-0762">Sugar transport</keyword>
<evidence type="ECO:0000256" key="4">
    <source>
        <dbReference type="ARBA" id="ARBA00022597"/>
    </source>
</evidence>
<evidence type="ECO:0000256" key="8">
    <source>
        <dbReference type="ARBA" id="ARBA00023136"/>
    </source>
</evidence>
<evidence type="ECO:0000313" key="10">
    <source>
        <dbReference type="EMBL" id="MFD1441119.1"/>
    </source>
</evidence>
<feature type="transmembrane region" description="Helical" evidence="9">
    <location>
        <begin position="161"/>
        <end position="182"/>
    </location>
</feature>
<feature type="transmembrane region" description="Helical" evidence="9">
    <location>
        <begin position="74"/>
        <end position="96"/>
    </location>
</feature>
<keyword evidence="11" id="KW-1185">Reference proteome</keyword>